<feature type="compositionally biased region" description="Low complexity" evidence="2">
    <location>
        <begin position="24"/>
        <end position="45"/>
    </location>
</feature>
<organism evidence="4 5">
    <name type="scientific">Podospora appendiculata</name>
    <dbReference type="NCBI Taxonomy" id="314037"/>
    <lineage>
        <taxon>Eukaryota</taxon>
        <taxon>Fungi</taxon>
        <taxon>Dikarya</taxon>
        <taxon>Ascomycota</taxon>
        <taxon>Pezizomycotina</taxon>
        <taxon>Sordariomycetes</taxon>
        <taxon>Sordariomycetidae</taxon>
        <taxon>Sordariales</taxon>
        <taxon>Podosporaceae</taxon>
        <taxon>Podospora</taxon>
    </lineage>
</organism>
<evidence type="ECO:0000256" key="1">
    <source>
        <dbReference type="ARBA" id="ARBA00038357"/>
    </source>
</evidence>
<dbReference type="Pfam" id="PF00173">
    <property type="entry name" value="Cyt-b5"/>
    <property type="match status" value="1"/>
</dbReference>
<evidence type="ECO:0000256" key="2">
    <source>
        <dbReference type="SAM" id="MobiDB-lite"/>
    </source>
</evidence>
<evidence type="ECO:0000313" key="5">
    <source>
        <dbReference type="Proteomes" id="UP001270362"/>
    </source>
</evidence>
<reference evidence="4" key="1">
    <citation type="journal article" date="2023" name="Mol. Phylogenet. Evol.">
        <title>Genome-scale phylogeny and comparative genomics of the fungal order Sordariales.</title>
        <authorList>
            <person name="Hensen N."/>
            <person name="Bonometti L."/>
            <person name="Westerberg I."/>
            <person name="Brannstrom I.O."/>
            <person name="Guillou S."/>
            <person name="Cros-Aarteil S."/>
            <person name="Calhoun S."/>
            <person name="Haridas S."/>
            <person name="Kuo A."/>
            <person name="Mondo S."/>
            <person name="Pangilinan J."/>
            <person name="Riley R."/>
            <person name="LaButti K."/>
            <person name="Andreopoulos B."/>
            <person name="Lipzen A."/>
            <person name="Chen C."/>
            <person name="Yan M."/>
            <person name="Daum C."/>
            <person name="Ng V."/>
            <person name="Clum A."/>
            <person name="Steindorff A."/>
            <person name="Ohm R.A."/>
            <person name="Martin F."/>
            <person name="Silar P."/>
            <person name="Natvig D.O."/>
            <person name="Lalanne C."/>
            <person name="Gautier V."/>
            <person name="Ament-Velasquez S.L."/>
            <person name="Kruys A."/>
            <person name="Hutchinson M.I."/>
            <person name="Powell A.J."/>
            <person name="Barry K."/>
            <person name="Miller A.N."/>
            <person name="Grigoriev I.V."/>
            <person name="Debuchy R."/>
            <person name="Gladieux P."/>
            <person name="Hiltunen Thoren M."/>
            <person name="Johannesson H."/>
        </authorList>
    </citation>
    <scope>NUCLEOTIDE SEQUENCE</scope>
    <source>
        <strain evidence="4">CBS 314.62</strain>
    </source>
</reference>
<dbReference type="PANTHER" id="PTHR10281">
    <property type="entry name" value="MEMBRANE-ASSOCIATED PROGESTERONE RECEPTOR COMPONENT-RELATED"/>
    <property type="match status" value="1"/>
</dbReference>
<name>A0AAE0X218_9PEZI</name>
<dbReference type="FunFam" id="3.10.120.10:FF:000018">
    <property type="entry name" value="Heme/steroid binding domain protein, putative"/>
    <property type="match status" value="1"/>
</dbReference>
<dbReference type="GO" id="GO:0012505">
    <property type="term" value="C:endomembrane system"/>
    <property type="evidence" value="ECO:0007669"/>
    <property type="project" value="TreeGrafter"/>
</dbReference>
<dbReference type="Proteomes" id="UP001270362">
    <property type="component" value="Unassembled WGS sequence"/>
</dbReference>
<dbReference type="Gene3D" id="3.10.120.10">
    <property type="entry name" value="Cytochrome b5-like heme/steroid binding domain"/>
    <property type="match status" value="1"/>
</dbReference>
<dbReference type="GO" id="GO:0016020">
    <property type="term" value="C:membrane"/>
    <property type="evidence" value="ECO:0007669"/>
    <property type="project" value="TreeGrafter"/>
</dbReference>
<dbReference type="InterPro" id="IPR050577">
    <property type="entry name" value="MAPR/NEUFC/NENF-like"/>
</dbReference>
<dbReference type="InterPro" id="IPR036400">
    <property type="entry name" value="Cyt_B5-like_heme/steroid_sf"/>
</dbReference>
<feature type="region of interest" description="Disordered" evidence="2">
    <location>
        <begin position="1"/>
        <end position="56"/>
    </location>
</feature>
<comment type="similarity">
    <text evidence="1">Belongs to the cytochrome b5 family. MAPR subfamily.</text>
</comment>
<dbReference type="EMBL" id="JAULSO010000004">
    <property type="protein sequence ID" value="KAK3683343.1"/>
    <property type="molecule type" value="Genomic_DNA"/>
</dbReference>
<dbReference type="InterPro" id="IPR001199">
    <property type="entry name" value="Cyt_B5-like_heme/steroid-bd"/>
</dbReference>
<dbReference type="PANTHER" id="PTHR10281:SF76">
    <property type="entry name" value="CALCUTTA CUP-RELATED"/>
    <property type="match status" value="1"/>
</dbReference>
<evidence type="ECO:0000313" key="4">
    <source>
        <dbReference type="EMBL" id="KAK3683343.1"/>
    </source>
</evidence>
<keyword evidence="5" id="KW-1185">Reference proteome</keyword>
<protein>
    <recommendedName>
        <fullName evidence="3">Cytochrome b5 heme-binding domain-containing protein</fullName>
    </recommendedName>
</protein>
<feature type="region of interest" description="Disordered" evidence="2">
    <location>
        <begin position="257"/>
        <end position="279"/>
    </location>
</feature>
<feature type="compositionally biased region" description="Basic and acidic residues" evidence="2">
    <location>
        <begin position="266"/>
        <end position="279"/>
    </location>
</feature>
<feature type="domain" description="Cytochrome b5 heme-binding" evidence="3">
    <location>
        <begin position="118"/>
        <end position="203"/>
    </location>
</feature>
<dbReference type="SMART" id="SM01117">
    <property type="entry name" value="Cyt-b5"/>
    <property type="match status" value="1"/>
</dbReference>
<proteinExistence type="inferred from homology"/>
<sequence length="279" mass="31092">MADSDAAAAVRRRKPEAKAPVTPPSEATDAASSSEDSSRKAAPAPQKKKKNPKAKLEDEDAYSPYVDILRVITFLLFASCGLSYLISSGESFFWGMKDPPNYMKVDWWKSQLRGPVYLTLTELAQFDGTDESKPIYLAINGTIYDVSANRRTYGPGGSYHWFAGCDASRGFVTGCFAEDRTGDMRGVEDMFLPLDDQAVDKHFTRDEFEALRAAELAEAQRKVHEGLLHWVNFFASSKKYPFVGYVKRPAGWPGTEPRRKLCKAAAEQRKTRTVPPKEG</sequence>
<reference evidence="4" key="2">
    <citation type="submission" date="2023-06" db="EMBL/GenBank/DDBJ databases">
        <authorList>
            <consortium name="Lawrence Berkeley National Laboratory"/>
            <person name="Haridas S."/>
            <person name="Hensen N."/>
            <person name="Bonometti L."/>
            <person name="Westerberg I."/>
            <person name="Brannstrom I.O."/>
            <person name="Guillou S."/>
            <person name="Cros-Aarteil S."/>
            <person name="Calhoun S."/>
            <person name="Kuo A."/>
            <person name="Mondo S."/>
            <person name="Pangilinan J."/>
            <person name="Riley R."/>
            <person name="Labutti K."/>
            <person name="Andreopoulos B."/>
            <person name="Lipzen A."/>
            <person name="Chen C."/>
            <person name="Yanf M."/>
            <person name="Daum C."/>
            <person name="Ng V."/>
            <person name="Clum A."/>
            <person name="Steindorff A."/>
            <person name="Ohm R."/>
            <person name="Martin F."/>
            <person name="Silar P."/>
            <person name="Natvig D."/>
            <person name="Lalanne C."/>
            <person name="Gautier V."/>
            <person name="Ament-Velasquez S.L."/>
            <person name="Kruys A."/>
            <person name="Hutchinson M.I."/>
            <person name="Powell A.J."/>
            <person name="Barry K."/>
            <person name="Miller A.N."/>
            <person name="Grigoriev I.V."/>
            <person name="Debuchy R."/>
            <person name="Gladieux P."/>
            <person name="Thoren M.H."/>
            <person name="Johannesson H."/>
        </authorList>
    </citation>
    <scope>NUCLEOTIDE SEQUENCE</scope>
    <source>
        <strain evidence="4">CBS 314.62</strain>
    </source>
</reference>
<dbReference type="SUPFAM" id="SSF55856">
    <property type="entry name" value="Cytochrome b5-like heme/steroid binding domain"/>
    <property type="match status" value="1"/>
</dbReference>
<comment type="caution">
    <text evidence="4">The sequence shown here is derived from an EMBL/GenBank/DDBJ whole genome shotgun (WGS) entry which is preliminary data.</text>
</comment>
<accession>A0AAE0X218</accession>
<gene>
    <name evidence="4" type="ORF">B0T22DRAFT_245546</name>
</gene>
<evidence type="ECO:0000259" key="3">
    <source>
        <dbReference type="SMART" id="SM01117"/>
    </source>
</evidence>
<dbReference type="AlphaFoldDB" id="A0AAE0X218"/>